<organism evidence="1 2">
    <name type="scientific">Streptomyces rhizosphaericus</name>
    <dbReference type="NCBI Taxonomy" id="114699"/>
    <lineage>
        <taxon>Bacteria</taxon>
        <taxon>Bacillati</taxon>
        <taxon>Actinomycetota</taxon>
        <taxon>Actinomycetes</taxon>
        <taxon>Kitasatosporales</taxon>
        <taxon>Streptomycetaceae</taxon>
        <taxon>Streptomyces</taxon>
        <taxon>Streptomyces violaceusniger group</taxon>
    </lineage>
</organism>
<evidence type="ECO:0000313" key="2">
    <source>
        <dbReference type="Proteomes" id="UP000476310"/>
    </source>
</evidence>
<gene>
    <name evidence="1" type="ORF">G4H13_14720</name>
</gene>
<sequence>MEPVPARRALRHQRTAGATNGLLALSTAMTPAHLDRIAEAVIDAMGPDGTARQRP</sequence>
<dbReference type="EMBL" id="JAAIKT010000014">
    <property type="protein sequence ID" value="NEW71618.1"/>
    <property type="molecule type" value="Genomic_DNA"/>
</dbReference>
<dbReference type="Proteomes" id="UP000476310">
    <property type="component" value="Unassembled WGS sequence"/>
</dbReference>
<name>A0A6G4AEH3_9ACTN</name>
<keyword evidence="2" id="KW-1185">Reference proteome</keyword>
<evidence type="ECO:0000313" key="1">
    <source>
        <dbReference type="EMBL" id="NEW71618.1"/>
    </source>
</evidence>
<dbReference type="RefSeq" id="WP_164427295.1">
    <property type="nucleotide sequence ID" value="NZ_JAAIKT010000014.1"/>
</dbReference>
<reference evidence="1" key="1">
    <citation type="submission" date="2020-02" db="EMBL/GenBank/DDBJ databases">
        <title>A new Streptomyces sp. for controlling soil-borne diseases.</title>
        <authorList>
            <person name="Li X."/>
            <person name="Tian Y."/>
            <person name="Gao K."/>
        </authorList>
    </citation>
    <scope>NUCLEOTIDE SEQUENCE [LARGE SCALE GENOMIC DNA]</scope>
    <source>
        <strain evidence="1">0250</strain>
    </source>
</reference>
<protein>
    <submittedName>
        <fullName evidence="1">Uncharacterized protein</fullName>
    </submittedName>
</protein>
<proteinExistence type="predicted"/>
<dbReference type="AlphaFoldDB" id="A0A6G4AEH3"/>
<accession>A0A6G4AEH3</accession>
<comment type="caution">
    <text evidence="1">The sequence shown here is derived from an EMBL/GenBank/DDBJ whole genome shotgun (WGS) entry which is preliminary data.</text>
</comment>